<dbReference type="PROSITE" id="PS50076">
    <property type="entry name" value="DNAJ_2"/>
    <property type="match status" value="1"/>
</dbReference>
<feature type="domain" description="J" evidence="2">
    <location>
        <begin position="77"/>
        <end position="144"/>
    </location>
</feature>
<dbReference type="InterPro" id="IPR001623">
    <property type="entry name" value="DnaJ_domain"/>
</dbReference>
<protein>
    <submittedName>
        <fullName evidence="3">J domain-containing protein</fullName>
    </submittedName>
</protein>
<dbReference type="Gene3D" id="1.10.287.110">
    <property type="entry name" value="DnaJ domain"/>
    <property type="match status" value="1"/>
</dbReference>
<feature type="compositionally biased region" description="Basic residues" evidence="1">
    <location>
        <begin position="251"/>
        <end position="262"/>
    </location>
</feature>
<dbReference type="STRING" id="7398.A0A1B0AHH0"/>
<dbReference type="PANTHER" id="PTHR15606">
    <property type="entry name" value="DNAJ HOMOLOG SUBFAMILY C MEMBER 8/LIPOPOLYSACCHARIDE SPECIFIC RESPONSE-7-RELATED"/>
    <property type="match status" value="1"/>
</dbReference>
<keyword evidence="4" id="KW-1185">Reference proteome</keyword>
<evidence type="ECO:0000313" key="4">
    <source>
        <dbReference type="Proteomes" id="UP000092445"/>
    </source>
</evidence>
<dbReference type="EnsemblMetazoa" id="GPAI045902-RA">
    <property type="protein sequence ID" value="GPAI045902-PA"/>
    <property type="gene ID" value="GPAI045902"/>
</dbReference>
<feature type="compositionally biased region" description="Basic and acidic residues" evidence="1">
    <location>
        <begin position="200"/>
        <end position="238"/>
    </location>
</feature>
<dbReference type="InterPro" id="IPR042858">
    <property type="entry name" value="DNAJC8"/>
</dbReference>
<organism evidence="3 4">
    <name type="scientific">Glossina pallidipes</name>
    <name type="common">Tsetse fly</name>
    <dbReference type="NCBI Taxonomy" id="7398"/>
    <lineage>
        <taxon>Eukaryota</taxon>
        <taxon>Metazoa</taxon>
        <taxon>Ecdysozoa</taxon>
        <taxon>Arthropoda</taxon>
        <taxon>Hexapoda</taxon>
        <taxon>Insecta</taxon>
        <taxon>Pterygota</taxon>
        <taxon>Neoptera</taxon>
        <taxon>Endopterygota</taxon>
        <taxon>Diptera</taxon>
        <taxon>Brachycera</taxon>
        <taxon>Muscomorpha</taxon>
        <taxon>Hippoboscoidea</taxon>
        <taxon>Glossinidae</taxon>
        <taxon>Glossina</taxon>
    </lineage>
</organism>
<dbReference type="SUPFAM" id="SSF46565">
    <property type="entry name" value="Chaperone J-domain"/>
    <property type="match status" value="1"/>
</dbReference>
<dbReference type="InterPro" id="IPR036869">
    <property type="entry name" value="J_dom_sf"/>
</dbReference>
<evidence type="ECO:0000313" key="3">
    <source>
        <dbReference type="EnsemblMetazoa" id="GPAI045902-PA"/>
    </source>
</evidence>
<dbReference type="AlphaFoldDB" id="A0A1B0AHH0"/>
<dbReference type="FunFam" id="1.10.287.110:FF:000112">
    <property type="entry name" value="Uncharacterized protein, isoform A"/>
    <property type="match status" value="1"/>
</dbReference>
<name>A0A1B0AHH0_GLOPL</name>
<dbReference type="SMART" id="SM00271">
    <property type="entry name" value="DnaJ"/>
    <property type="match status" value="1"/>
</dbReference>
<reference evidence="4" key="1">
    <citation type="submission" date="2014-03" db="EMBL/GenBank/DDBJ databases">
        <authorList>
            <person name="Aksoy S."/>
            <person name="Warren W."/>
            <person name="Wilson R.K."/>
        </authorList>
    </citation>
    <scope>NUCLEOTIDE SEQUENCE [LARGE SCALE GENOMIC DNA]</scope>
    <source>
        <strain evidence="4">IAEA</strain>
    </source>
</reference>
<dbReference type="Pfam" id="PF00226">
    <property type="entry name" value="DnaJ"/>
    <property type="match status" value="1"/>
</dbReference>
<proteinExistence type="predicted"/>
<dbReference type="GO" id="GO:0005634">
    <property type="term" value="C:nucleus"/>
    <property type="evidence" value="ECO:0007669"/>
    <property type="project" value="TreeGrafter"/>
</dbReference>
<dbReference type="Proteomes" id="UP000092445">
    <property type="component" value="Unassembled WGS sequence"/>
</dbReference>
<dbReference type="VEuPathDB" id="VectorBase:GPAI045902"/>
<dbReference type="PRINTS" id="PR00625">
    <property type="entry name" value="JDOMAIN"/>
</dbReference>
<reference evidence="3" key="2">
    <citation type="submission" date="2020-05" db="UniProtKB">
        <authorList>
            <consortium name="EnsemblMetazoa"/>
        </authorList>
    </citation>
    <scope>IDENTIFICATION</scope>
    <source>
        <strain evidence="3">IAEA</strain>
    </source>
</reference>
<feature type="region of interest" description="Disordered" evidence="1">
    <location>
        <begin position="200"/>
        <end position="275"/>
    </location>
</feature>
<evidence type="ECO:0000259" key="2">
    <source>
        <dbReference type="PROSITE" id="PS50076"/>
    </source>
</evidence>
<accession>A0A1B0AHH0</accession>
<sequence length="275" mass="33113">MQLCAVTILLRKKSAKRGPIWKKMSTFANTELPGTSKDNFDDFYIEVKEIEKRDSVLTPIQQIDRLLRPGSTYFNLNPFEVLQIEPEATIEQIKKRYRQLSILVHPDKNQDNKERAQKAFDIVNRAWKTLENETARKKCLDVYEEAKERTDYMIIEKRKKLKKENKTFEKIPEDDPAKYKHAIYVMAMKLFADMERRRQQLDQRDQEERKRKREAEIEEEEKRKAEKEWQKNFEESRQSRVNSWHDFQAGKTKKSKKQKRMHGMMVPPKFKPESR</sequence>
<dbReference type="PANTHER" id="PTHR15606:SF4">
    <property type="entry name" value="DNAJ HOMOLOG SUBFAMILY C MEMBER 8"/>
    <property type="match status" value="1"/>
</dbReference>
<dbReference type="CDD" id="cd06257">
    <property type="entry name" value="DnaJ"/>
    <property type="match status" value="1"/>
</dbReference>
<evidence type="ECO:0000256" key="1">
    <source>
        <dbReference type="SAM" id="MobiDB-lite"/>
    </source>
</evidence>